<dbReference type="STRING" id="285568.AQJ66_13660"/>
<keyword evidence="2" id="KW-0732">Signal</keyword>
<feature type="region of interest" description="Disordered" evidence="1">
    <location>
        <begin position="47"/>
        <end position="127"/>
    </location>
</feature>
<evidence type="ECO:0008006" key="5">
    <source>
        <dbReference type="Google" id="ProtNLM"/>
    </source>
</evidence>
<organism evidence="3 4">
    <name type="scientific">Streptomyces bungoensis</name>
    <dbReference type="NCBI Taxonomy" id="285568"/>
    <lineage>
        <taxon>Bacteria</taxon>
        <taxon>Bacillati</taxon>
        <taxon>Actinomycetota</taxon>
        <taxon>Actinomycetes</taxon>
        <taxon>Kitasatosporales</taxon>
        <taxon>Streptomycetaceae</taxon>
        <taxon>Streptomyces</taxon>
    </lineage>
</organism>
<reference evidence="3 4" key="1">
    <citation type="submission" date="2015-10" db="EMBL/GenBank/DDBJ databases">
        <title>Draft genome sequence of Streptomyces bungoensis DSM 41781, type strain for the species Streptomyces bungoensis.</title>
        <authorList>
            <person name="Ruckert C."/>
            <person name="Winkler A."/>
            <person name="Kalinowski J."/>
            <person name="Kampfer P."/>
            <person name="Glaeser S."/>
        </authorList>
    </citation>
    <scope>NUCLEOTIDE SEQUENCE [LARGE SCALE GENOMIC DNA]</scope>
    <source>
        <strain evidence="3 4">DSM 41781</strain>
    </source>
</reference>
<feature type="compositionally biased region" description="Low complexity" evidence="1">
    <location>
        <begin position="58"/>
        <end position="79"/>
    </location>
</feature>
<accession>A0A101T4J6</accession>
<evidence type="ECO:0000256" key="2">
    <source>
        <dbReference type="SAM" id="SignalP"/>
    </source>
</evidence>
<gene>
    <name evidence="3" type="ORF">AQJ66_13660</name>
</gene>
<keyword evidence="4" id="KW-1185">Reference proteome</keyword>
<evidence type="ECO:0000313" key="3">
    <source>
        <dbReference type="EMBL" id="KUN85549.1"/>
    </source>
</evidence>
<sequence>MKAMKAWRRAPRALALAALCALALTSCKDTTINQHAGGGAAVCQDSTCSDGGSPGGQDAPSPADSPSTETPSTESSAPSRGDGGQGGGDSGTDGGTSGSGGSSGGSTTAEQGEAPPVRVELSGGNLPGGLQDSADGCDFGICATWSADNVVIGSRSFRTGFVLTCSVACGANDSGYFQMKTAGKYTRFDGTFGIAADSPGSDKTQTLELTLADQGTGKVLYSKTLEYGRTYTLKGLDISHVGLLRITFAGPLASAHGAVGAPVVHR</sequence>
<dbReference type="EMBL" id="LMWX01000019">
    <property type="protein sequence ID" value="KUN85549.1"/>
    <property type="molecule type" value="Genomic_DNA"/>
</dbReference>
<feature type="compositionally biased region" description="Gly residues" evidence="1">
    <location>
        <begin position="81"/>
        <end position="104"/>
    </location>
</feature>
<dbReference type="Proteomes" id="UP000053024">
    <property type="component" value="Unassembled WGS sequence"/>
</dbReference>
<evidence type="ECO:0000256" key="1">
    <source>
        <dbReference type="SAM" id="MobiDB-lite"/>
    </source>
</evidence>
<protein>
    <recommendedName>
        <fullName evidence="5">Lipoprotein</fullName>
    </recommendedName>
</protein>
<dbReference type="AlphaFoldDB" id="A0A101T4J6"/>
<proteinExistence type="predicted"/>
<name>A0A101T4J6_9ACTN</name>
<evidence type="ECO:0000313" key="4">
    <source>
        <dbReference type="Proteomes" id="UP000053024"/>
    </source>
</evidence>
<feature type="signal peptide" evidence="2">
    <location>
        <begin position="1"/>
        <end position="23"/>
    </location>
</feature>
<comment type="caution">
    <text evidence="3">The sequence shown here is derived from an EMBL/GenBank/DDBJ whole genome shotgun (WGS) entry which is preliminary data.</text>
</comment>
<feature type="chain" id="PRO_5038501181" description="Lipoprotein" evidence="2">
    <location>
        <begin position="24"/>
        <end position="266"/>
    </location>
</feature>
<dbReference type="PROSITE" id="PS51257">
    <property type="entry name" value="PROKAR_LIPOPROTEIN"/>
    <property type="match status" value="1"/>
</dbReference>